<sequence>MNYKIPVNLSNYPKESLQKFFDDFDVIFTDCDGVLIKENSVIDSSNLLINKFLENGKKVFMVSNNNQTTRDDLLKKCQNLNFNFTIDNIFTSSSITGMYLKSLNFNKKAYVIGSEELGEELTKFGIEHIGIGRDDMSDTYGEYMMNNYKLYEDVGAVIVGLDKFFNIPKMLKAMNYLKNPEILFLATNVDVRSEFPNLIFPDAGPIVASIEKASYRKATVIGKPSSILFDLLKLKSDKERILMIGDRLSVDIAFGKNSGIKTMLVETGDDKMENVGEILRKIEENEENLIPDYVVKSLGLFL</sequence>
<feature type="binding site" evidence="4">
    <location>
        <position position="223"/>
    </location>
    <ligand>
        <name>substrate</name>
    </ligand>
</feature>
<proteinExistence type="inferred from homology"/>
<dbReference type="NCBIfam" id="TIGR01452">
    <property type="entry name" value="PGP_euk"/>
    <property type="match status" value="1"/>
</dbReference>
<feature type="active site" description="Nucleophile" evidence="3">
    <location>
        <position position="30"/>
    </location>
</feature>
<feature type="binding site" evidence="5">
    <location>
        <position position="246"/>
    </location>
    <ligand>
        <name>Mg(2+)</name>
        <dbReference type="ChEBI" id="CHEBI:18420"/>
    </ligand>
</feature>
<evidence type="ECO:0000256" key="2">
    <source>
        <dbReference type="PIRNR" id="PIRNR000915"/>
    </source>
</evidence>
<feature type="active site" description="Proton donor" evidence="3">
    <location>
        <position position="32"/>
    </location>
</feature>
<dbReference type="Gene3D" id="3.40.50.1000">
    <property type="entry name" value="HAD superfamily/HAD-like"/>
    <property type="match status" value="2"/>
</dbReference>
<comment type="cofactor">
    <cofactor evidence="5">
        <name>Mg(2+)</name>
        <dbReference type="ChEBI" id="CHEBI:18420"/>
    </cofactor>
    <text evidence="5">Divalent metal ions. Mg(2+) is the most effective.</text>
</comment>
<dbReference type="EMBL" id="JADBJN010000004">
    <property type="protein sequence ID" value="KAG5669578.1"/>
    <property type="molecule type" value="Genomic_DNA"/>
</dbReference>
<dbReference type="GO" id="GO:0016791">
    <property type="term" value="F:phosphatase activity"/>
    <property type="evidence" value="ECO:0007669"/>
    <property type="project" value="InterPro"/>
</dbReference>
<keyword evidence="1 2" id="KW-0378">Hydrolase</keyword>
<dbReference type="InterPro" id="IPR006357">
    <property type="entry name" value="HAD-SF_hydro_IIA"/>
</dbReference>
<dbReference type="OrthoDB" id="413953at2759"/>
<organism evidence="6 7">
    <name type="scientific">Polypedilum vanderplanki</name>
    <name type="common">Sleeping chironomid midge</name>
    <dbReference type="NCBI Taxonomy" id="319348"/>
    <lineage>
        <taxon>Eukaryota</taxon>
        <taxon>Metazoa</taxon>
        <taxon>Ecdysozoa</taxon>
        <taxon>Arthropoda</taxon>
        <taxon>Hexapoda</taxon>
        <taxon>Insecta</taxon>
        <taxon>Pterygota</taxon>
        <taxon>Neoptera</taxon>
        <taxon>Endopterygota</taxon>
        <taxon>Diptera</taxon>
        <taxon>Nematocera</taxon>
        <taxon>Chironomoidea</taxon>
        <taxon>Chironomidae</taxon>
        <taxon>Chironominae</taxon>
        <taxon>Polypedilum</taxon>
        <taxon>Polypedilum</taxon>
    </lineage>
</organism>
<dbReference type="SFLD" id="SFLDG01129">
    <property type="entry name" value="C1.5:_HAD__Beta-PGM__Phosphata"/>
    <property type="match status" value="1"/>
</dbReference>
<feature type="binding site" evidence="5">
    <location>
        <position position="30"/>
    </location>
    <ligand>
        <name>Mg(2+)</name>
        <dbReference type="ChEBI" id="CHEBI:18420"/>
    </ligand>
</feature>
<dbReference type="NCBIfam" id="TIGR01460">
    <property type="entry name" value="HAD-SF-IIA"/>
    <property type="match status" value="1"/>
</dbReference>
<keyword evidence="5" id="KW-0479">Metal-binding</keyword>
<dbReference type="PIRSF" id="PIRSF000915">
    <property type="entry name" value="PGP-type_phosphatase"/>
    <property type="match status" value="1"/>
</dbReference>
<dbReference type="AlphaFoldDB" id="A0A9J6BIN5"/>
<evidence type="ECO:0000256" key="4">
    <source>
        <dbReference type="PIRSR" id="PIRSR000915-2"/>
    </source>
</evidence>
<dbReference type="InterPro" id="IPR006349">
    <property type="entry name" value="PGP_euk"/>
</dbReference>
<accession>A0A9J6BIN5</accession>
<dbReference type="Pfam" id="PF13344">
    <property type="entry name" value="Hydrolase_6"/>
    <property type="match status" value="1"/>
</dbReference>
<comment type="similarity">
    <text evidence="2">Belongs to the HAD-like hydrolase superfamily.</text>
</comment>
<comment type="caution">
    <text evidence="6">The sequence shown here is derived from an EMBL/GenBank/DDBJ whole genome shotgun (WGS) entry which is preliminary data.</text>
</comment>
<evidence type="ECO:0008006" key="8">
    <source>
        <dbReference type="Google" id="ProtNLM"/>
    </source>
</evidence>
<dbReference type="SUPFAM" id="SSF56784">
    <property type="entry name" value="HAD-like"/>
    <property type="match status" value="1"/>
</dbReference>
<dbReference type="InterPro" id="IPR023214">
    <property type="entry name" value="HAD_sf"/>
</dbReference>
<evidence type="ECO:0000256" key="1">
    <source>
        <dbReference type="ARBA" id="ARBA00022801"/>
    </source>
</evidence>
<keyword evidence="5" id="KW-0460">Magnesium</keyword>
<feature type="binding site" evidence="5">
    <location>
        <position position="32"/>
    </location>
    <ligand>
        <name>Mg(2+)</name>
        <dbReference type="ChEBI" id="CHEBI:18420"/>
    </ligand>
</feature>
<evidence type="ECO:0000313" key="7">
    <source>
        <dbReference type="Proteomes" id="UP001107558"/>
    </source>
</evidence>
<reference evidence="6" key="1">
    <citation type="submission" date="2021-03" db="EMBL/GenBank/DDBJ databases">
        <title>Chromosome level genome of the anhydrobiotic midge Polypedilum vanderplanki.</title>
        <authorList>
            <person name="Yoshida Y."/>
            <person name="Kikawada T."/>
            <person name="Gusev O."/>
        </authorList>
    </citation>
    <scope>NUCLEOTIDE SEQUENCE</scope>
    <source>
        <strain evidence="6">NIAS01</strain>
        <tissue evidence="6">Whole body or cell culture</tissue>
    </source>
</reference>
<dbReference type="PANTHER" id="PTHR19288:SF93">
    <property type="entry name" value="FI11325P-RELATED"/>
    <property type="match status" value="1"/>
</dbReference>
<dbReference type="PANTHER" id="PTHR19288">
    <property type="entry name" value="4-NITROPHENYLPHOSPHATASE-RELATED"/>
    <property type="match status" value="1"/>
</dbReference>
<name>A0A9J6BIN5_POLVA</name>
<dbReference type="GO" id="GO:0005737">
    <property type="term" value="C:cytoplasm"/>
    <property type="evidence" value="ECO:0007669"/>
    <property type="project" value="TreeGrafter"/>
</dbReference>
<dbReference type="Proteomes" id="UP001107558">
    <property type="component" value="Chromosome 4"/>
</dbReference>
<keyword evidence="7" id="KW-1185">Reference proteome</keyword>
<evidence type="ECO:0000256" key="3">
    <source>
        <dbReference type="PIRSR" id="PIRSR000915-1"/>
    </source>
</evidence>
<dbReference type="InterPro" id="IPR036412">
    <property type="entry name" value="HAD-like_sf"/>
</dbReference>
<gene>
    <name evidence="6" type="ORF">PVAND_017465</name>
</gene>
<dbReference type="SFLD" id="SFLDS00003">
    <property type="entry name" value="Haloacid_Dehalogenase"/>
    <property type="match status" value="1"/>
</dbReference>
<evidence type="ECO:0000256" key="5">
    <source>
        <dbReference type="PIRSR" id="PIRSR000915-3"/>
    </source>
</evidence>
<dbReference type="GO" id="GO:0046872">
    <property type="term" value="F:metal ion binding"/>
    <property type="evidence" value="ECO:0007669"/>
    <property type="project" value="UniProtKB-KW"/>
</dbReference>
<feature type="binding site" evidence="4">
    <location>
        <begin position="63"/>
        <end position="65"/>
    </location>
    <ligand>
        <name>substrate</name>
    </ligand>
</feature>
<evidence type="ECO:0000313" key="6">
    <source>
        <dbReference type="EMBL" id="KAG5669578.1"/>
    </source>
</evidence>
<dbReference type="Pfam" id="PF13242">
    <property type="entry name" value="Hydrolase_like"/>
    <property type="match status" value="1"/>
</dbReference>
<protein>
    <recommendedName>
        <fullName evidence="8">4-nitrophenylphosphatase</fullName>
    </recommendedName>
</protein>